<gene>
    <name evidence="13" type="ORF">RhiirC2_742069</name>
</gene>
<keyword evidence="5 12" id="KW-0812">Transmembrane</keyword>
<keyword evidence="9" id="KW-0406">Ion transport</keyword>
<comment type="subcellular location">
    <subcellularLocation>
        <location evidence="1">Endomembrane system</location>
        <topology evidence="1">Multi-pass membrane protein</topology>
    </subcellularLocation>
</comment>
<comment type="caution">
    <text evidence="13">The sequence shown here is derived from an EMBL/GenBank/DDBJ whole genome shotgun (WGS) entry which is preliminary data.</text>
</comment>
<evidence type="ECO:0000256" key="10">
    <source>
        <dbReference type="ARBA" id="ARBA00023136"/>
    </source>
</evidence>
<evidence type="ECO:0000256" key="4">
    <source>
        <dbReference type="ARBA" id="ARBA00022538"/>
    </source>
</evidence>
<evidence type="ECO:0000256" key="11">
    <source>
        <dbReference type="ARBA" id="ARBA00023303"/>
    </source>
</evidence>
<dbReference type="GO" id="GO:0042802">
    <property type="term" value="F:identical protein binding"/>
    <property type="evidence" value="ECO:0007669"/>
    <property type="project" value="InterPro"/>
</dbReference>
<reference evidence="13 14" key="1">
    <citation type="submission" date="2016-04" db="EMBL/GenBank/DDBJ databases">
        <title>Genome analyses suggest a sexual origin of heterokaryosis in a supposedly ancient asexual fungus.</title>
        <authorList>
            <person name="Ropars J."/>
            <person name="Sedzielewska K."/>
            <person name="Noel J."/>
            <person name="Charron P."/>
            <person name="Farinelli L."/>
            <person name="Marton T."/>
            <person name="Kruger M."/>
            <person name="Pelin A."/>
            <person name="Brachmann A."/>
            <person name="Corradi N."/>
        </authorList>
    </citation>
    <scope>NUCLEOTIDE SEQUENCE [LARGE SCALE GENOMIC DNA]</scope>
    <source>
        <strain evidence="13 14">C2</strain>
    </source>
</reference>
<keyword evidence="8 12" id="KW-1133">Transmembrane helix</keyword>
<feature type="transmembrane region" description="Helical" evidence="12">
    <location>
        <begin position="201"/>
        <end position="219"/>
    </location>
</feature>
<evidence type="ECO:0000313" key="13">
    <source>
        <dbReference type="EMBL" id="PKK72771.1"/>
    </source>
</evidence>
<reference evidence="13 14" key="2">
    <citation type="submission" date="2017-10" db="EMBL/GenBank/DDBJ databases">
        <title>Extensive intraspecific genome diversity in a model arbuscular mycorrhizal fungus.</title>
        <authorList>
            <person name="Chen E.C.H."/>
            <person name="Morin E."/>
            <person name="Baudet D."/>
            <person name="Noel J."/>
            <person name="Ndikumana S."/>
            <person name="Charron P."/>
            <person name="St-Onge C."/>
            <person name="Giorgi J."/>
            <person name="Grigoriev I.V."/>
            <person name="Roux C."/>
            <person name="Martin F.M."/>
            <person name="Corradi N."/>
        </authorList>
    </citation>
    <scope>NUCLEOTIDE SEQUENCE [LARGE SCALE GENOMIC DNA]</scope>
    <source>
        <strain evidence="13 14">C2</strain>
    </source>
</reference>
<keyword evidence="3" id="KW-0813">Transport</keyword>
<dbReference type="GO" id="GO:0016020">
    <property type="term" value="C:membrane"/>
    <property type="evidence" value="ECO:0007669"/>
    <property type="project" value="InterPro"/>
</dbReference>
<evidence type="ECO:0000256" key="12">
    <source>
        <dbReference type="SAM" id="Phobius"/>
    </source>
</evidence>
<dbReference type="Proteomes" id="UP000233469">
    <property type="component" value="Unassembled WGS sequence"/>
</dbReference>
<protein>
    <submittedName>
        <fullName evidence="13">Uncharacterized protein</fullName>
    </submittedName>
</protein>
<feature type="transmembrane region" description="Helical" evidence="12">
    <location>
        <begin position="160"/>
        <end position="181"/>
    </location>
</feature>
<dbReference type="InterPro" id="IPR007866">
    <property type="entry name" value="TRIC_channel"/>
</dbReference>
<evidence type="ECO:0000313" key="14">
    <source>
        <dbReference type="Proteomes" id="UP000233469"/>
    </source>
</evidence>
<dbReference type="GO" id="GO:0005267">
    <property type="term" value="F:potassium channel activity"/>
    <property type="evidence" value="ECO:0007669"/>
    <property type="project" value="UniProtKB-KW"/>
</dbReference>
<evidence type="ECO:0000256" key="6">
    <source>
        <dbReference type="ARBA" id="ARBA00022826"/>
    </source>
</evidence>
<keyword evidence="4" id="KW-0633">Potassium transport</keyword>
<dbReference type="AlphaFoldDB" id="A0A2N1NFX5"/>
<name>A0A2N1NFX5_9GLOM</name>
<comment type="similarity">
    <text evidence="2">Belongs to the TMEM38 family.</text>
</comment>
<evidence type="ECO:0000256" key="7">
    <source>
        <dbReference type="ARBA" id="ARBA00022958"/>
    </source>
</evidence>
<keyword evidence="7" id="KW-0630">Potassium</keyword>
<evidence type="ECO:0000256" key="8">
    <source>
        <dbReference type="ARBA" id="ARBA00022989"/>
    </source>
</evidence>
<evidence type="ECO:0000256" key="2">
    <source>
        <dbReference type="ARBA" id="ARBA00005766"/>
    </source>
</evidence>
<feature type="transmembrane region" description="Helical" evidence="12">
    <location>
        <begin position="231"/>
        <end position="253"/>
    </location>
</feature>
<dbReference type="EMBL" id="LLXL01000416">
    <property type="protein sequence ID" value="PKK72771.1"/>
    <property type="molecule type" value="Genomic_DNA"/>
</dbReference>
<evidence type="ECO:0000256" key="9">
    <source>
        <dbReference type="ARBA" id="ARBA00023065"/>
    </source>
</evidence>
<dbReference type="Pfam" id="PF05197">
    <property type="entry name" value="TRIC"/>
    <property type="match status" value="1"/>
</dbReference>
<keyword evidence="10 12" id="KW-0472">Membrane</keyword>
<dbReference type="VEuPathDB" id="FungiDB:FUN_010295"/>
<feature type="transmembrane region" description="Helical" evidence="12">
    <location>
        <begin position="27"/>
        <end position="45"/>
    </location>
</feature>
<accession>A0A2N1NFX5</accession>
<keyword evidence="11" id="KW-0407">Ion channel</keyword>
<dbReference type="VEuPathDB" id="FungiDB:RhiirA1_535707"/>
<keyword evidence="6" id="KW-0631">Potassium channel</keyword>
<feature type="transmembrane region" description="Helical" evidence="12">
    <location>
        <begin position="91"/>
        <end position="111"/>
    </location>
</feature>
<feature type="transmembrane region" description="Helical" evidence="12">
    <location>
        <begin position="57"/>
        <end position="79"/>
    </location>
</feature>
<evidence type="ECO:0000256" key="3">
    <source>
        <dbReference type="ARBA" id="ARBA00022448"/>
    </source>
</evidence>
<evidence type="ECO:0000256" key="5">
    <source>
        <dbReference type="ARBA" id="ARBA00022692"/>
    </source>
</evidence>
<dbReference type="VEuPathDB" id="FungiDB:RhiirFUN_015639"/>
<evidence type="ECO:0000256" key="1">
    <source>
        <dbReference type="ARBA" id="ARBA00004127"/>
    </source>
</evidence>
<dbReference type="GO" id="GO:0012505">
    <property type="term" value="C:endomembrane system"/>
    <property type="evidence" value="ECO:0007669"/>
    <property type="project" value="UniProtKB-SubCell"/>
</dbReference>
<proteinExistence type="inferred from homology"/>
<sequence length="273" mass="30615">MSKEQSLSEITSEIILSSPRIVWNETYFPFEILTTLHAIFIAYRYKNNLKEAKVPWLQGLFAVSVMGVGGSTLSNILIGKPPGWLTSNSTMTLYCTTYLLMSYFPQFYWLIDMLPSNLLNLIFVTADGMVRAIAICSSGVDNVRFGSFHGIDNKSMNSSWVAILICGSLCGCGGGILDSTFRISSPTWTFSTPTAFIKPSYDMKISFFIALFYALTTTTSSDEYIDTRFTIPLFSINQGRTLAIFGMIILKLAKMIDFKKKIPEQEKVKMKEN</sequence>
<organism evidence="13 14">
    <name type="scientific">Rhizophagus irregularis</name>
    <dbReference type="NCBI Taxonomy" id="588596"/>
    <lineage>
        <taxon>Eukaryota</taxon>
        <taxon>Fungi</taxon>
        <taxon>Fungi incertae sedis</taxon>
        <taxon>Mucoromycota</taxon>
        <taxon>Glomeromycotina</taxon>
        <taxon>Glomeromycetes</taxon>
        <taxon>Glomerales</taxon>
        <taxon>Glomeraceae</taxon>
        <taxon>Rhizophagus</taxon>
    </lineage>
</organism>